<feature type="domain" description="Bacterial DNA polymerase III alpha subunit NTPase" evidence="5">
    <location>
        <begin position="267"/>
        <end position="507"/>
    </location>
</feature>
<dbReference type="EMBL" id="MG018926">
    <property type="protein sequence ID" value="ATW57916.1"/>
    <property type="molecule type" value="Genomic_DNA"/>
</dbReference>
<keyword evidence="2" id="KW-0548">Nucleotidyltransferase</keyword>
<organism evidence="7 8">
    <name type="scientific">Pseudomonas phage tabernarius</name>
    <dbReference type="NCBI Taxonomy" id="2048978"/>
    <lineage>
        <taxon>Viruses</taxon>
        <taxon>Duplodnaviria</taxon>
        <taxon>Heunggongvirae</taxon>
        <taxon>Uroviricota</taxon>
        <taxon>Caudoviricetes</taxon>
        <taxon>Lindbergviridae</taxon>
        <taxon>Tabernariusvirus</taxon>
        <taxon>Tabernariusvirus tabernarius</taxon>
    </lineage>
</organism>
<dbReference type="PANTHER" id="PTHR32294">
    <property type="entry name" value="DNA POLYMERASE III SUBUNIT ALPHA"/>
    <property type="match status" value="1"/>
</dbReference>
<dbReference type="KEGG" id="vg:40097558"/>
<dbReference type="OrthoDB" id="46at10239"/>
<dbReference type="GeneID" id="40097558"/>
<dbReference type="InterPro" id="IPR040982">
    <property type="entry name" value="DNA_pol3_finger"/>
</dbReference>
<evidence type="ECO:0000259" key="6">
    <source>
        <dbReference type="Pfam" id="PF17657"/>
    </source>
</evidence>
<sequence>MTSKFPQLRVRTGFSFKAAFGRIDDVIDTLKELNADFAGLVDTGTWGAVRWEQALSKTDIKPGFGVEVPIGTFDEDGELLDSRPVAWMLATDYKGFFLASTHSAQNGPISRHTFRMFKGVVRFSGGALRQLSDDDFDYIDLNPTSGAAIAAGVARHRATGKPLVLTSYNDMPRNSDKDAAQGAGIRTSIGIRHLVSETDIRGFFSRWLTPLELDKAIENTGFVAGLVIASNADSHGLPKAPIIKVEGDLMALARAGQAYRLERGHIAEWTPEYEDRLNEEYSAIMAKGFDSYFLVVSDLIRYAKQTMLVGPGRGSSSGSLICYLTEMTEVDPIPFGLLFARFIDVSRSDLPDVDIDFPDTRRADVIDYLFQKYGNPYVSKLGNVNMMKGLSIIGKVGAGFGLNFFDTDALKATLVDYASGDDRYGHGMEDTFAQTEQGRSFAKREPYAAGVMSAIELNPSHSGVHAAGIIVCNEPVGQFCTVGADGVAQIDKPDAEYLNLLKIDVLGLRTLGVIEDAGVMTVQELYDLPLNNPEIFQMVNDDKLSGVFQFEGGAVRRTTNEVNVTRFDHLEQLTALARPGPLSSGMATKYIERVAGREDVTFPFPELEPHLSATYGVLIYQEQIMSIARDIGLLDWEQASGLRRGMAKSKGEEYLKQWYEPFLKGALSLGIKEEHVAKLWSEMAAFGAYGFNKSHAVAYGVVTYWTLYLKRYHRLEFAAASLRAAKDDEQTIAILRELAAEGVTYSAIDPELSGANWKAANGKLVGGIMNAKGFGMATSERFFALRDAAAESWKVLAAIEADKSLTEKEVKKLSRPHQKVIASYEKSAERLANAEVKFASIAEAHELFGDMYRDSSLAGVTDGRKISQIKDVAGKDTFLIIGKLTEKKLEDENDPKRQAKRIARGKRGMWRGDSQFADLFVVDDSTDQPYRVRIQPESYPKYKSLIEGAKKGQWFMFKGWRMSPTIDIFIGRAIKRLKTPKEIAAENKE</sequence>
<dbReference type="Pfam" id="PF17657">
    <property type="entry name" value="DNA_pol3_finger"/>
    <property type="match status" value="1"/>
</dbReference>
<dbReference type="RefSeq" id="YP_009620900.1">
    <property type="nucleotide sequence ID" value="NC_042092.1"/>
</dbReference>
<keyword evidence="3" id="KW-0235">DNA replication</keyword>
<dbReference type="InterPro" id="IPR004805">
    <property type="entry name" value="DnaE2/DnaE/PolC"/>
</dbReference>
<keyword evidence="1" id="KW-0808">Transferase</keyword>
<reference evidence="7 8" key="1">
    <citation type="submission" date="2017-09" db="EMBL/GenBank/DDBJ databases">
        <authorList>
            <person name="Ehlers B."/>
            <person name="Leendertz F.H."/>
        </authorList>
    </citation>
    <scope>NUCLEOTIDE SEQUENCE [LARGE SCALE GENOMIC DNA]</scope>
</reference>
<proteinExistence type="predicted"/>
<dbReference type="Pfam" id="PF07733">
    <property type="entry name" value="DNA_pol3_alpha"/>
    <property type="match status" value="1"/>
</dbReference>
<dbReference type="GO" id="GO:0008408">
    <property type="term" value="F:3'-5' exonuclease activity"/>
    <property type="evidence" value="ECO:0007669"/>
    <property type="project" value="InterPro"/>
</dbReference>
<dbReference type="PANTHER" id="PTHR32294:SF0">
    <property type="entry name" value="DNA POLYMERASE III SUBUNIT ALPHA"/>
    <property type="match status" value="1"/>
</dbReference>
<evidence type="ECO:0000256" key="4">
    <source>
        <dbReference type="ARBA" id="ARBA00022932"/>
    </source>
</evidence>
<protein>
    <submittedName>
        <fullName evidence="7">DNA polymerase III subunit alpha</fullName>
    </submittedName>
</protein>
<name>A0A2H4P6V7_9CAUD</name>
<evidence type="ECO:0000256" key="3">
    <source>
        <dbReference type="ARBA" id="ARBA00022705"/>
    </source>
</evidence>
<dbReference type="GO" id="GO:0006260">
    <property type="term" value="P:DNA replication"/>
    <property type="evidence" value="ECO:0007669"/>
    <property type="project" value="UniProtKB-KW"/>
</dbReference>
<dbReference type="GO" id="GO:0003887">
    <property type="term" value="F:DNA-directed DNA polymerase activity"/>
    <property type="evidence" value="ECO:0007669"/>
    <property type="project" value="UniProtKB-KW"/>
</dbReference>
<evidence type="ECO:0000313" key="7">
    <source>
        <dbReference type="EMBL" id="ATW57916.1"/>
    </source>
</evidence>
<accession>A0A2H4P6V7</accession>
<dbReference type="InterPro" id="IPR011708">
    <property type="entry name" value="DNA_pol3_alpha_NTPase_dom"/>
</dbReference>
<gene>
    <name evidence="7" type="primary">dnaE</name>
    <name evidence="7" type="ORF">CNR33_00070</name>
</gene>
<dbReference type="Gene3D" id="3.20.20.140">
    <property type="entry name" value="Metal-dependent hydrolases"/>
    <property type="match status" value="1"/>
</dbReference>
<feature type="domain" description="DNA polymerase III alpha subunit finger" evidence="6">
    <location>
        <begin position="523"/>
        <end position="667"/>
    </location>
</feature>
<evidence type="ECO:0000313" key="8">
    <source>
        <dbReference type="Proteomes" id="UP000241090"/>
    </source>
</evidence>
<keyword evidence="4" id="KW-0239">DNA-directed DNA polymerase</keyword>
<keyword evidence="8" id="KW-1185">Reference proteome</keyword>
<dbReference type="Proteomes" id="UP000241090">
    <property type="component" value="Segment"/>
</dbReference>
<evidence type="ECO:0000259" key="5">
    <source>
        <dbReference type="Pfam" id="PF07733"/>
    </source>
</evidence>
<evidence type="ECO:0000256" key="2">
    <source>
        <dbReference type="ARBA" id="ARBA00022695"/>
    </source>
</evidence>
<evidence type="ECO:0000256" key="1">
    <source>
        <dbReference type="ARBA" id="ARBA00022679"/>
    </source>
</evidence>